<feature type="transmembrane region" description="Helical" evidence="2">
    <location>
        <begin position="195"/>
        <end position="214"/>
    </location>
</feature>
<keyword evidence="2" id="KW-1133">Transmembrane helix</keyword>
<name>A0A2Z7DA46_9LAMI</name>
<reference evidence="3 4" key="1">
    <citation type="journal article" date="2015" name="Proc. Natl. Acad. Sci. U.S.A.">
        <title>The resurrection genome of Boea hygrometrica: A blueprint for survival of dehydration.</title>
        <authorList>
            <person name="Xiao L."/>
            <person name="Yang G."/>
            <person name="Zhang L."/>
            <person name="Yang X."/>
            <person name="Zhao S."/>
            <person name="Ji Z."/>
            <person name="Zhou Q."/>
            <person name="Hu M."/>
            <person name="Wang Y."/>
            <person name="Chen M."/>
            <person name="Xu Y."/>
            <person name="Jin H."/>
            <person name="Xiao X."/>
            <person name="Hu G."/>
            <person name="Bao F."/>
            <person name="Hu Y."/>
            <person name="Wan P."/>
            <person name="Li L."/>
            <person name="Deng X."/>
            <person name="Kuang T."/>
            <person name="Xiang C."/>
            <person name="Zhu J.K."/>
            <person name="Oliver M.J."/>
            <person name="He Y."/>
        </authorList>
    </citation>
    <scope>NUCLEOTIDE SEQUENCE [LARGE SCALE GENOMIC DNA]</scope>
    <source>
        <strain evidence="4">cv. XS01</strain>
    </source>
</reference>
<feature type="region of interest" description="Disordered" evidence="1">
    <location>
        <begin position="53"/>
        <end position="72"/>
    </location>
</feature>
<evidence type="ECO:0000313" key="4">
    <source>
        <dbReference type="Proteomes" id="UP000250235"/>
    </source>
</evidence>
<keyword evidence="2" id="KW-0472">Membrane</keyword>
<organism evidence="3 4">
    <name type="scientific">Dorcoceras hygrometricum</name>
    <dbReference type="NCBI Taxonomy" id="472368"/>
    <lineage>
        <taxon>Eukaryota</taxon>
        <taxon>Viridiplantae</taxon>
        <taxon>Streptophyta</taxon>
        <taxon>Embryophyta</taxon>
        <taxon>Tracheophyta</taxon>
        <taxon>Spermatophyta</taxon>
        <taxon>Magnoliopsida</taxon>
        <taxon>eudicotyledons</taxon>
        <taxon>Gunneridae</taxon>
        <taxon>Pentapetalae</taxon>
        <taxon>asterids</taxon>
        <taxon>lamiids</taxon>
        <taxon>Lamiales</taxon>
        <taxon>Gesneriaceae</taxon>
        <taxon>Didymocarpoideae</taxon>
        <taxon>Trichosporeae</taxon>
        <taxon>Loxocarpinae</taxon>
        <taxon>Dorcoceras</taxon>
    </lineage>
</organism>
<sequence length="236" mass="25855">MNPISVDSRRFTPPFGARLVVLSSSSLERLIDTSMETGVAGIEEREAVAVSAEPSTAQLGKTDSSQMESSKLKIENDSLRTKSCFSFVESISEETCTKSDLADDKFKKINFVKASVIHDVYESVKYDDQITVSGTKRHFFGNSRRYRSLLSTFEVALDSSREALSFYTILGGCCFNQISRSLVVVIVHRIKFLSVLWFDPMSLWGLVVLLLVLFSGNPGFTSGRGFHPAGGAPGGG</sequence>
<dbReference type="AlphaFoldDB" id="A0A2Z7DA46"/>
<keyword evidence="4" id="KW-1185">Reference proteome</keyword>
<feature type="compositionally biased region" description="Polar residues" evidence="1">
    <location>
        <begin position="53"/>
        <end position="69"/>
    </location>
</feature>
<accession>A0A2Z7DA46</accession>
<evidence type="ECO:0000313" key="3">
    <source>
        <dbReference type="EMBL" id="KZV56631.1"/>
    </source>
</evidence>
<dbReference type="Proteomes" id="UP000250235">
    <property type="component" value="Unassembled WGS sequence"/>
</dbReference>
<protein>
    <submittedName>
        <fullName evidence="3">Myosin-11-like</fullName>
    </submittedName>
</protein>
<evidence type="ECO:0000256" key="2">
    <source>
        <dbReference type="SAM" id="Phobius"/>
    </source>
</evidence>
<proteinExistence type="predicted"/>
<dbReference type="EMBL" id="KQ987934">
    <property type="protein sequence ID" value="KZV56631.1"/>
    <property type="molecule type" value="Genomic_DNA"/>
</dbReference>
<evidence type="ECO:0000256" key="1">
    <source>
        <dbReference type="SAM" id="MobiDB-lite"/>
    </source>
</evidence>
<keyword evidence="2" id="KW-0812">Transmembrane</keyword>
<gene>
    <name evidence="3" type="ORF">F511_11122</name>
</gene>